<dbReference type="Gene3D" id="1.20.1390.10">
    <property type="entry name" value="PWI domain"/>
    <property type="match status" value="1"/>
</dbReference>
<gene>
    <name evidence="2" type="ORF">BJ322DRAFT_1111726</name>
</gene>
<evidence type="ECO:0000313" key="3">
    <source>
        <dbReference type="Proteomes" id="UP000736335"/>
    </source>
</evidence>
<reference evidence="2" key="2">
    <citation type="submission" date="2020-11" db="EMBL/GenBank/DDBJ databases">
        <authorList>
            <consortium name="DOE Joint Genome Institute"/>
            <person name="Kuo A."/>
            <person name="Miyauchi S."/>
            <person name="Kiss E."/>
            <person name="Drula E."/>
            <person name="Kohler A."/>
            <person name="Sanchez-Garcia M."/>
            <person name="Andreopoulos B."/>
            <person name="Barry K.W."/>
            <person name="Bonito G."/>
            <person name="Buee M."/>
            <person name="Carver A."/>
            <person name="Chen C."/>
            <person name="Cichocki N."/>
            <person name="Clum A."/>
            <person name="Culley D."/>
            <person name="Crous P.W."/>
            <person name="Fauchery L."/>
            <person name="Girlanda M."/>
            <person name="Hayes R."/>
            <person name="Keri Z."/>
            <person name="Labutti K."/>
            <person name="Lipzen A."/>
            <person name="Lombard V."/>
            <person name="Magnuson J."/>
            <person name="Maillard F."/>
            <person name="Morin E."/>
            <person name="Murat C."/>
            <person name="Nolan M."/>
            <person name="Ohm R."/>
            <person name="Pangilinan J."/>
            <person name="Pereira M."/>
            <person name="Perotto S."/>
            <person name="Peter M."/>
            <person name="Riley R."/>
            <person name="Sitrit Y."/>
            <person name="Stielow B."/>
            <person name="Szollosi G."/>
            <person name="Zifcakova L."/>
            <person name="Stursova M."/>
            <person name="Spatafora J.W."/>
            <person name="Tedersoo L."/>
            <person name="Vaario L.-M."/>
            <person name="Yamada A."/>
            <person name="Yan M."/>
            <person name="Wang P."/>
            <person name="Xu J."/>
            <person name="Bruns T."/>
            <person name="Baldrian P."/>
            <person name="Vilgalys R."/>
            <person name="Henrissat B."/>
            <person name="Grigoriev I.V."/>
            <person name="Hibbett D."/>
            <person name="Nagy L.G."/>
            <person name="Martin F.M."/>
        </authorList>
    </citation>
    <scope>NUCLEOTIDE SEQUENCE</scope>
    <source>
        <strain evidence="2">UH-Tt-Lm1</strain>
    </source>
</reference>
<name>A0A9P6H905_9AGAM</name>
<keyword evidence="3" id="KW-1185">Reference proteome</keyword>
<feature type="region of interest" description="Disordered" evidence="1">
    <location>
        <begin position="117"/>
        <end position="136"/>
    </location>
</feature>
<dbReference type="OrthoDB" id="6275295at2759"/>
<reference evidence="2" key="1">
    <citation type="journal article" date="2020" name="Nat. Commun.">
        <title>Large-scale genome sequencing of mycorrhizal fungi provides insights into the early evolution of symbiotic traits.</title>
        <authorList>
            <person name="Miyauchi S."/>
            <person name="Kiss E."/>
            <person name="Kuo A."/>
            <person name="Drula E."/>
            <person name="Kohler A."/>
            <person name="Sanchez-Garcia M."/>
            <person name="Morin E."/>
            <person name="Andreopoulos B."/>
            <person name="Barry K.W."/>
            <person name="Bonito G."/>
            <person name="Buee M."/>
            <person name="Carver A."/>
            <person name="Chen C."/>
            <person name="Cichocki N."/>
            <person name="Clum A."/>
            <person name="Culley D."/>
            <person name="Crous P.W."/>
            <person name="Fauchery L."/>
            <person name="Girlanda M."/>
            <person name="Hayes R.D."/>
            <person name="Keri Z."/>
            <person name="LaButti K."/>
            <person name="Lipzen A."/>
            <person name="Lombard V."/>
            <person name="Magnuson J."/>
            <person name="Maillard F."/>
            <person name="Murat C."/>
            <person name="Nolan M."/>
            <person name="Ohm R.A."/>
            <person name="Pangilinan J."/>
            <person name="Pereira M.F."/>
            <person name="Perotto S."/>
            <person name="Peter M."/>
            <person name="Pfister S."/>
            <person name="Riley R."/>
            <person name="Sitrit Y."/>
            <person name="Stielow J.B."/>
            <person name="Szollosi G."/>
            <person name="Zifcakova L."/>
            <person name="Stursova M."/>
            <person name="Spatafora J.W."/>
            <person name="Tedersoo L."/>
            <person name="Vaario L.M."/>
            <person name="Yamada A."/>
            <person name="Yan M."/>
            <person name="Wang P."/>
            <person name="Xu J."/>
            <person name="Bruns T."/>
            <person name="Baldrian P."/>
            <person name="Vilgalys R."/>
            <person name="Dunand C."/>
            <person name="Henrissat B."/>
            <person name="Grigoriev I.V."/>
            <person name="Hibbett D."/>
            <person name="Nagy L.G."/>
            <person name="Martin F.M."/>
        </authorList>
    </citation>
    <scope>NUCLEOTIDE SEQUENCE</scope>
    <source>
        <strain evidence="2">UH-Tt-Lm1</strain>
    </source>
</reference>
<sequence length="136" mass="14930">MDEMHALGEEQRKAGTLLDDGSPVRLNVSLALAPIAETENTAKEKTLESVPTEKEALFKGKVIWDGLSDGIIDRNMGPLIKRLMTKHLGEVDDDDLVMFLVDHSKDYEQRLVEGLETPLSAGGRGPPSLRLVHGDK</sequence>
<proteinExistence type="predicted"/>
<dbReference type="Proteomes" id="UP000736335">
    <property type="component" value="Unassembled WGS sequence"/>
</dbReference>
<dbReference type="AlphaFoldDB" id="A0A9P6H905"/>
<comment type="caution">
    <text evidence="2">The sequence shown here is derived from an EMBL/GenBank/DDBJ whole genome shotgun (WGS) entry which is preliminary data.</text>
</comment>
<evidence type="ECO:0000313" key="2">
    <source>
        <dbReference type="EMBL" id="KAF9781807.1"/>
    </source>
</evidence>
<evidence type="ECO:0000256" key="1">
    <source>
        <dbReference type="SAM" id="MobiDB-lite"/>
    </source>
</evidence>
<accession>A0A9P6H905</accession>
<protein>
    <submittedName>
        <fullName evidence="2">Uncharacterized protein</fullName>
    </submittedName>
</protein>
<organism evidence="2 3">
    <name type="scientific">Thelephora terrestris</name>
    <dbReference type="NCBI Taxonomy" id="56493"/>
    <lineage>
        <taxon>Eukaryota</taxon>
        <taxon>Fungi</taxon>
        <taxon>Dikarya</taxon>
        <taxon>Basidiomycota</taxon>
        <taxon>Agaricomycotina</taxon>
        <taxon>Agaricomycetes</taxon>
        <taxon>Thelephorales</taxon>
        <taxon>Thelephoraceae</taxon>
        <taxon>Thelephora</taxon>
    </lineage>
</organism>
<dbReference type="EMBL" id="WIUZ02000013">
    <property type="protein sequence ID" value="KAF9781807.1"/>
    <property type="molecule type" value="Genomic_DNA"/>
</dbReference>